<evidence type="ECO:0000256" key="3">
    <source>
        <dbReference type="ARBA" id="ARBA00022475"/>
    </source>
</evidence>
<dbReference type="GO" id="GO:0055085">
    <property type="term" value="P:transmembrane transport"/>
    <property type="evidence" value="ECO:0007669"/>
    <property type="project" value="InterPro"/>
</dbReference>
<feature type="transmembrane region" description="Helical" evidence="7">
    <location>
        <begin position="226"/>
        <end position="250"/>
    </location>
</feature>
<evidence type="ECO:0000259" key="8">
    <source>
        <dbReference type="PROSITE" id="PS50928"/>
    </source>
</evidence>
<evidence type="ECO:0000256" key="5">
    <source>
        <dbReference type="ARBA" id="ARBA00022989"/>
    </source>
</evidence>
<keyword evidence="6 7" id="KW-0472">Membrane</keyword>
<dbReference type="PROSITE" id="PS50928">
    <property type="entry name" value="ABC_TM1"/>
    <property type="match status" value="1"/>
</dbReference>
<feature type="domain" description="ABC transmembrane type-1" evidence="8">
    <location>
        <begin position="81"/>
        <end position="297"/>
    </location>
</feature>
<keyword evidence="10" id="KW-1185">Reference proteome</keyword>
<name>A0A917ET92_9MICO</name>
<dbReference type="CDD" id="cd06261">
    <property type="entry name" value="TM_PBP2"/>
    <property type="match status" value="1"/>
</dbReference>
<dbReference type="InterPro" id="IPR035906">
    <property type="entry name" value="MetI-like_sf"/>
</dbReference>
<evidence type="ECO:0000256" key="4">
    <source>
        <dbReference type="ARBA" id="ARBA00022692"/>
    </source>
</evidence>
<dbReference type="InterPro" id="IPR051393">
    <property type="entry name" value="ABC_transporter_permease"/>
</dbReference>
<organism evidence="9 10">
    <name type="scientific">Subtercola lobariae</name>
    <dbReference type="NCBI Taxonomy" id="1588641"/>
    <lineage>
        <taxon>Bacteria</taxon>
        <taxon>Bacillati</taxon>
        <taxon>Actinomycetota</taxon>
        <taxon>Actinomycetes</taxon>
        <taxon>Micrococcales</taxon>
        <taxon>Microbacteriaceae</taxon>
        <taxon>Subtercola</taxon>
    </lineage>
</organism>
<comment type="subcellular location">
    <subcellularLocation>
        <location evidence="1 7">Cell membrane</location>
        <topology evidence="1 7">Multi-pass membrane protein</topology>
    </subcellularLocation>
</comment>
<accession>A0A917ET92</accession>
<dbReference type="Gene3D" id="1.10.3720.10">
    <property type="entry name" value="MetI-like"/>
    <property type="match status" value="1"/>
</dbReference>
<dbReference type="Proteomes" id="UP000598775">
    <property type="component" value="Unassembled WGS sequence"/>
</dbReference>
<reference evidence="9 10" key="1">
    <citation type="journal article" date="2014" name="Int. J. Syst. Evol. Microbiol.">
        <title>Complete genome sequence of Corynebacterium casei LMG S-19264T (=DSM 44701T), isolated from a smear-ripened cheese.</title>
        <authorList>
            <consortium name="US DOE Joint Genome Institute (JGI-PGF)"/>
            <person name="Walter F."/>
            <person name="Albersmeier A."/>
            <person name="Kalinowski J."/>
            <person name="Ruckert C."/>
        </authorList>
    </citation>
    <scope>NUCLEOTIDE SEQUENCE [LARGE SCALE GENOMIC DNA]</scope>
    <source>
        <strain evidence="9 10">CGMCC 1.12976</strain>
    </source>
</reference>
<feature type="transmembrane region" description="Helical" evidence="7">
    <location>
        <begin position="280"/>
        <end position="298"/>
    </location>
</feature>
<comment type="caution">
    <text evidence="9">The sequence shown here is derived from an EMBL/GenBank/DDBJ whole genome shotgun (WGS) entry which is preliminary data.</text>
</comment>
<evidence type="ECO:0000313" key="10">
    <source>
        <dbReference type="Proteomes" id="UP000598775"/>
    </source>
</evidence>
<protein>
    <submittedName>
        <fullName evidence="9">ABC transporter permease</fullName>
    </submittedName>
</protein>
<keyword evidence="5 7" id="KW-1133">Transmembrane helix</keyword>
<evidence type="ECO:0000256" key="6">
    <source>
        <dbReference type="ARBA" id="ARBA00023136"/>
    </source>
</evidence>
<dbReference type="RefSeq" id="WP_188671857.1">
    <property type="nucleotide sequence ID" value="NZ_BMGP01000001.1"/>
</dbReference>
<dbReference type="GO" id="GO:0005886">
    <property type="term" value="C:plasma membrane"/>
    <property type="evidence" value="ECO:0007669"/>
    <property type="project" value="UniProtKB-SubCell"/>
</dbReference>
<sequence>MSVDIAPRLPARPFRWRLSRLTPLIWVGPAVVLIGVVVILPVIVMIQSSLQKISPDGFVLGDAGFNNFTKLFAEPAFVGVLLRTAIWTIGVVVVTMVISLALAQLFNARFPGRRFARWALIVPWAASVMMTALIFRWALDSNNGAINVVLNRLGLLDAFNSNESAWLGNPPAAFGWMMLVAIFVSLPFSTYAILSGLQSIPEEIYEAADLDGATKWSRYRAITLPLLRPAIIVAVLINVINVFNSFPIIWEMTRGGPAYATSTTTTFMFTLKQSFIGESAAMSVINFAIVIIIVVIYLRSTRWKDQVD</sequence>
<dbReference type="PANTHER" id="PTHR30193">
    <property type="entry name" value="ABC TRANSPORTER PERMEASE PROTEIN"/>
    <property type="match status" value="1"/>
</dbReference>
<gene>
    <name evidence="9" type="ORF">GCM10011399_00330</name>
</gene>
<keyword evidence="2 7" id="KW-0813">Transport</keyword>
<proteinExistence type="inferred from homology"/>
<dbReference type="InterPro" id="IPR000515">
    <property type="entry name" value="MetI-like"/>
</dbReference>
<keyword evidence="3" id="KW-1003">Cell membrane</keyword>
<keyword evidence="4 7" id="KW-0812">Transmembrane</keyword>
<dbReference type="AlphaFoldDB" id="A0A917ET92"/>
<evidence type="ECO:0000313" key="9">
    <source>
        <dbReference type="EMBL" id="GGF10414.1"/>
    </source>
</evidence>
<feature type="transmembrane region" description="Helical" evidence="7">
    <location>
        <begin position="21"/>
        <end position="46"/>
    </location>
</feature>
<feature type="transmembrane region" description="Helical" evidence="7">
    <location>
        <begin position="118"/>
        <end position="139"/>
    </location>
</feature>
<dbReference type="Pfam" id="PF00528">
    <property type="entry name" value="BPD_transp_1"/>
    <property type="match status" value="1"/>
</dbReference>
<evidence type="ECO:0000256" key="1">
    <source>
        <dbReference type="ARBA" id="ARBA00004651"/>
    </source>
</evidence>
<comment type="similarity">
    <text evidence="7">Belongs to the binding-protein-dependent transport system permease family.</text>
</comment>
<evidence type="ECO:0000256" key="2">
    <source>
        <dbReference type="ARBA" id="ARBA00022448"/>
    </source>
</evidence>
<evidence type="ECO:0000256" key="7">
    <source>
        <dbReference type="RuleBase" id="RU363032"/>
    </source>
</evidence>
<dbReference type="EMBL" id="BMGP01000001">
    <property type="protein sequence ID" value="GGF10414.1"/>
    <property type="molecule type" value="Genomic_DNA"/>
</dbReference>
<dbReference type="SUPFAM" id="SSF161098">
    <property type="entry name" value="MetI-like"/>
    <property type="match status" value="1"/>
</dbReference>
<dbReference type="PANTHER" id="PTHR30193:SF37">
    <property type="entry name" value="INNER MEMBRANE ABC TRANSPORTER PERMEASE PROTEIN YCJO"/>
    <property type="match status" value="1"/>
</dbReference>
<feature type="transmembrane region" description="Helical" evidence="7">
    <location>
        <begin position="85"/>
        <end position="106"/>
    </location>
</feature>
<feature type="transmembrane region" description="Helical" evidence="7">
    <location>
        <begin position="173"/>
        <end position="194"/>
    </location>
</feature>